<evidence type="ECO:0000256" key="4">
    <source>
        <dbReference type="ARBA" id="ARBA00022909"/>
    </source>
</evidence>
<dbReference type="UniPathway" id="UPA00077">
    <property type="reaction ID" value="UER00154"/>
</dbReference>
<gene>
    <name evidence="8" type="primary">folB</name>
    <name evidence="8" type="ORF">DJ568_08580</name>
</gene>
<reference evidence="8 9" key="1">
    <citation type="submission" date="2018-05" db="EMBL/GenBank/DDBJ databases">
        <title>Mucilaginibacter hurinus sp. nov., isolated from briquette warehouse soil.</title>
        <authorList>
            <person name="Choi L."/>
        </authorList>
    </citation>
    <scope>NUCLEOTIDE SEQUENCE [LARGE SCALE GENOMIC DNA]</scope>
    <source>
        <strain evidence="8 9">ZR32</strain>
    </source>
</reference>
<proteinExistence type="inferred from homology"/>
<evidence type="ECO:0000256" key="1">
    <source>
        <dbReference type="ARBA" id="ARBA00001353"/>
    </source>
</evidence>
<dbReference type="EC" id="4.1.2.25" evidence="6"/>
<dbReference type="RefSeq" id="WP_114004855.1">
    <property type="nucleotide sequence ID" value="NZ_QGDC01000004.1"/>
</dbReference>
<dbReference type="GO" id="GO:0046654">
    <property type="term" value="P:tetrahydrofolate biosynthetic process"/>
    <property type="evidence" value="ECO:0007669"/>
    <property type="project" value="UniProtKB-UniRule"/>
</dbReference>
<evidence type="ECO:0000259" key="7">
    <source>
        <dbReference type="SMART" id="SM00905"/>
    </source>
</evidence>
<dbReference type="OrthoDB" id="9803748at2"/>
<evidence type="ECO:0000256" key="6">
    <source>
        <dbReference type="RuleBase" id="RU362079"/>
    </source>
</evidence>
<dbReference type="NCBIfam" id="TIGR00525">
    <property type="entry name" value="folB"/>
    <property type="match status" value="1"/>
</dbReference>
<dbReference type="InterPro" id="IPR006157">
    <property type="entry name" value="FolB_dom"/>
</dbReference>
<comment type="function">
    <text evidence="6">Catalyzes the conversion of 7,8-dihydroneopterin to 6-hydroxymethyl-7,8-dihydropterin.</text>
</comment>
<evidence type="ECO:0000256" key="2">
    <source>
        <dbReference type="ARBA" id="ARBA00005013"/>
    </source>
</evidence>
<comment type="pathway">
    <text evidence="2 6">Cofactor biosynthesis; tetrahydrofolate biosynthesis; 2-amino-4-hydroxy-6-hydroxymethyl-7,8-dihydropteridine diphosphate from 7,8-dihydroneopterin triphosphate: step 3/4.</text>
</comment>
<evidence type="ECO:0000256" key="3">
    <source>
        <dbReference type="ARBA" id="ARBA00005708"/>
    </source>
</evidence>
<name>A0A367GRA4_9SPHI</name>
<dbReference type="SUPFAM" id="SSF55620">
    <property type="entry name" value="Tetrahydrobiopterin biosynthesis enzymes-like"/>
    <property type="match status" value="1"/>
</dbReference>
<keyword evidence="4 6" id="KW-0289">Folate biosynthesis</keyword>
<evidence type="ECO:0000313" key="8">
    <source>
        <dbReference type="EMBL" id="RCH55233.1"/>
    </source>
</evidence>
<organism evidence="8 9">
    <name type="scientific">Mucilaginibacter hurinus</name>
    <dbReference type="NCBI Taxonomy" id="2201324"/>
    <lineage>
        <taxon>Bacteria</taxon>
        <taxon>Pseudomonadati</taxon>
        <taxon>Bacteroidota</taxon>
        <taxon>Sphingobacteriia</taxon>
        <taxon>Sphingobacteriales</taxon>
        <taxon>Sphingobacteriaceae</taxon>
        <taxon>Mucilaginibacter</taxon>
    </lineage>
</organism>
<evidence type="ECO:0000313" key="9">
    <source>
        <dbReference type="Proteomes" id="UP000253209"/>
    </source>
</evidence>
<protein>
    <recommendedName>
        <fullName evidence="6">7,8-dihydroneopterin aldolase</fullName>
        <ecNumber evidence="6">4.1.2.25</ecNumber>
    </recommendedName>
</protein>
<dbReference type="PANTHER" id="PTHR42844">
    <property type="entry name" value="DIHYDRONEOPTERIN ALDOLASE 1-RELATED"/>
    <property type="match status" value="1"/>
</dbReference>
<dbReference type="GO" id="GO:0046656">
    <property type="term" value="P:folic acid biosynthetic process"/>
    <property type="evidence" value="ECO:0007669"/>
    <property type="project" value="UniProtKB-UniRule"/>
</dbReference>
<dbReference type="AlphaFoldDB" id="A0A367GRA4"/>
<dbReference type="EMBL" id="QGDC01000004">
    <property type="protein sequence ID" value="RCH55233.1"/>
    <property type="molecule type" value="Genomic_DNA"/>
</dbReference>
<dbReference type="Proteomes" id="UP000253209">
    <property type="component" value="Unassembled WGS sequence"/>
</dbReference>
<keyword evidence="5 6" id="KW-0456">Lyase</keyword>
<dbReference type="InterPro" id="IPR006156">
    <property type="entry name" value="Dihydroneopterin_aldolase"/>
</dbReference>
<dbReference type="SMART" id="SM00905">
    <property type="entry name" value="FolB"/>
    <property type="match status" value="1"/>
</dbReference>
<evidence type="ECO:0000256" key="5">
    <source>
        <dbReference type="ARBA" id="ARBA00023239"/>
    </source>
</evidence>
<accession>A0A367GRA4</accession>
<dbReference type="GO" id="GO:0004150">
    <property type="term" value="F:dihydroneopterin aldolase activity"/>
    <property type="evidence" value="ECO:0007669"/>
    <property type="project" value="UniProtKB-UniRule"/>
</dbReference>
<dbReference type="Pfam" id="PF02152">
    <property type="entry name" value="FolB"/>
    <property type="match status" value="1"/>
</dbReference>
<dbReference type="NCBIfam" id="TIGR00526">
    <property type="entry name" value="folB_dom"/>
    <property type="match status" value="1"/>
</dbReference>
<comment type="similarity">
    <text evidence="3 6">Belongs to the DHNA family.</text>
</comment>
<feature type="domain" description="Dihydroneopterin aldolase/epimerase" evidence="7">
    <location>
        <begin position="4"/>
        <end position="116"/>
    </location>
</feature>
<comment type="catalytic activity">
    <reaction evidence="1 6">
        <text>7,8-dihydroneopterin = 6-hydroxymethyl-7,8-dihydropterin + glycolaldehyde</text>
        <dbReference type="Rhea" id="RHEA:10540"/>
        <dbReference type="ChEBI" id="CHEBI:17001"/>
        <dbReference type="ChEBI" id="CHEBI:17071"/>
        <dbReference type="ChEBI" id="CHEBI:44841"/>
        <dbReference type="EC" id="4.1.2.25"/>
    </reaction>
</comment>
<dbReference type="GO" id="GO:0005737">
    <property type="term" value="C:cytoplasm"/>
    <property type="evidence" value="ECO:0007669"/>
    <property type="project" value="TreeGrafter"/>
</dbReference>
<comment type="caution">
    <text evidence="8">The sequence shown here is derived from an EMBL/GenBank/DDBJ whole genome shotgun (WGS) entry which is preliminary data.</text>
</comment>
<dbReference type="InterPro" id="IPR043133">
    <property type="entry name" value="GTP-CH-I_C/QueF"/>
</dbReference>
<sequence length="119" mass="13700">MTTVLLQGAEFFAHHGYYPEEQLLGCTFVIDLAVSFTRDNTAAHDDLNGTINYERLFNICCEEMKTPRKLIETVAYAIVDRIKNDYPYITHVQLTLKKMFPPMKGNVKNSGIVVNYYKE</sequence>
<keyword evidence="9" id="KW-1185">Reference proteome</keyword>
<dbReference type="Gene3D" id="3.30.1130.10">
    <property type="match status" value="1"/>
</dbReference>
<dbReference type="PANTHER" id="PTHR42844:SF1">
    <property type="entry name" value="DIHYDRONEOPTERIN ALDOLASE 1-RELATED"/>
    <property type="match status" value="1"/>
</dbReference>